<sequence length="77" mass="8660">MFISMSYFLSTPTIIFSIDCNPSSVLDMTTKYFMVLIFWPPTVKSTMSSSISLMSESLVHSASDFNVSPWSNLTLTF</sequence>
<protein>
    <submittedName>
        <fullName evidence="1">Putative secreted protein</fullName>
    </submittedName>
</protein>
<proteinExistence type="predicted"/>
<dbReference type="AlphaFoldDB" id="A0A6M2DVV0"/>
<name>A0A6M2DVV0_XENCH</name>
<organism evidence="1">
    <name type="scientific">Xenopsylla cheopis</name>
    <name type="common">Oriental rat flea</name>
    <name type="synonym">Pulex cheopis</name>
    <dbReference type="NCBI Taxonomy" id="163159"/>
    <lineage>
        <taxon>Eukaryota</taxon>
        <taxon>Metazoa</taxon>
        <taxon>Ecdysozoa</taxon>
        <taxon>Arthropoda</taxon>
        <taxon>Hexapoda</taxon>
        <taxon>Insecta</taxon>
        <taxon>Pterygota</taxon>
        <taxon>Neoptera</taxon>
        <taxon>Endopterygota</taxon>
        <taxon>Siphonaptera</taxon>
        <taxon>Pulicidae</taxon>
        <taxon>Xenopsyllinae</taxon>
        <taxon>Xenopsylla</taxon>
    </lineage>
</organism>
<accession>A0A6M2DVV0</accession>
<reference evidence="1" key="1">
    <citation type="submission" date="2020-03" db="EMBL/GenBank/DDBJ databases">
        <title>Transcriptomic Profiling of the Digestive Tract of the Rat Flea, Xenopsylla cheopis, Following Blood Feeding and Infection with Yersinia pestis.</title>
        <authorList>
            <person name="Bland D.M."/>
            <person name="Martens C.A."/>
            <person name="Virtaneva K."/>
            <person name="Kanakabandi K."/>
            <person name="Long D."/>
            <person name="Rosenke R."/>
            <person name="Saturday G.A."/>
            <person name="Hoyt F.H."/>
            <person name="Bruno D.P."/>
            <person name="Ribeiro J.M.C."/>
            <person name="Hinnebusch J."/>
        </authorList>
    </citation>
    <scope>NUCLEOTIDE SEQUENCE</scope>
</reference>
<evidence type="ECO:0000313" key="1">
    <source>
        <dbReference type="EMBL" id="NOV50445.1"/>
    </source>
</evidence>
<dbReference type="EMBL" id="GIIL01006719">
    <property type="protein sequence ID" value="NOV50445.1"/>
    <property type="molecule type" value="Transcribed_RNA"/>
</dbReference>